<evidence type="ECO:0000259" key="2">
    <source>
        <dbReference type="Pfam" id="PF13280"/>
    </source>
</evidence>
<dbReference type="AlphaFoldDB" id="A0A8G1UB12"/>
<dbReference type="RefSeq" id="WP_123561408.1">
    <property type="nucleotide sequence ID" value="NZ_RJVJ01000002.1"/>
</dbReference>
<dbReference type="InterPro" id="IPR026881">
    <property type="entry name" value="WYL_dom"/>
</dbReference>
<evidence type="ECO:0000259" key="1">
    <source>
        <dbReference type="Pfam" id="PF08279"/>
    </source>
</evidence>
<dbReference type="InterPro" id="IPR013196">
    <property type="entry name" value="HTH_11"/>
</dbReference>
<reference evidence="3 4" key="1">
    <citation type="submission" date="2018-11" db="EMBL/GenBank/DDBJ databases">
        <title>Sequencing the genomes of 1000 actinobacteria strains.</title>
        <authorList>
            <person name="Klenk H.-P."/>
        </authorList>
    </citation>
    <scope>NUCLEOTIDE SEQUENCE [LARGE SCALE GENOMIC DNA]</scope>
    <source>
        <strain evidence="3 4">DSM 44780</strain>
    </source>
</reference>
<evidence type="ECO:0000313" key="3">
    <source>
        <dbReference type="EMBL" id="ROR37465.1"/>
    </source>
</evidence>
<dbReference type="PANTHER" id="PTHR34580:SF3">
    <property type="entry name" value="PROTEIN PAFB"/>
    <property type="match status" value="1"/>
</dbReference>
<comment type="caution">
    <text evidence="3">The sequence shown here is derived from an EMBL/GenBank/DDBJ whole genome shotgun (WGS) entry which is preliminary data.</text>
</comment>
<dbReference type="GO" id="GO:0000502">
    <property type="term" value="C:proteasome complex"/>
    <property type="evidence" value="ECO:0007669"/>
    <property type="project" value="UniProtKB-KW"/>
</dbReference>
<dbReference type="PROSITE" id="PS52050">
    <property type="entry name" value="WYL"/>
    <property type="match status" value="1"/>
</dbReference>
<dbReference type="Pfam" id="PF13280">
    <property type="entry name" value="WYL"/>
    <property type="match status" value="1"/>
</dbReference>
<dbReference type="EMBL" id="RJVJ01000002">
    <property type="protein sequence ID" value="ROR37465.1"/>
    <property type="molecule type" value="Genomic_DNA"/>
</dbReference>
<dbReference type="Gene3D" id="1.10.10.10">
    <property type="entry name" value="Winged helix-like DNA-binding domain superfamily/Winged helix DNA-binding domain"/>
    <property type="match status" value="1"/>
</dbReference>
<dbReference type="Pfam" id="PF08279">
    <property type="entry name" value="HTH_11"/>
    <property type="match status" value="1"/>
</dbReference>
<dbReference type="Proteomes" id="UP000267408">
    <property type="component" value="Unassembled WGS sequence"/>
</dbReference>
<dbReference type="InterPro" id="IPR051534">
    <property type="entry name" value="CBASS_pafABC_assoc_protein"/>
</dbReference>
<organism evidence="3 4">
    <name type="scientific">Kitasatospora cineracea</name>
    <dbReference type="NCBI Taxonomy" id="88074"/>
    <lineage>
        <taxon>Bacteria</taxon>
        <taxon>Bacillati</taxon>
        <taxon>Actinomycetota</taxon>
        <taxon>Actinomycetes</taxon>
        <taxon>Kitasatosporales</taxon>
        <taxon>Streptomycetaceae</taxon>
        <taxon>Kitasatospora</taxon>
    </lineage>
</organism>
<dbReference type="InterPro" id="IPR036390">
    <property type="entry name" value="WH_DNA-bd_sf"/>
</dbReference>
<proteinExistence type="predicted"/>
<gene>
    <name evidence="3" type="ORF">EDD39_5609</name>
</gene>
<dbReference type="SUPFAM" id="SSF46785">
    <property type="entry name" value="Winged helix' DNA-binding domain"/>
    <property type="match status" value="1"/>
</dbReference>
<keyword evidence="3" id="KW-0647">Proteasome</keyword>
<feature type="domain" description="Helix-turn-helix type 11" evidence="1">
    <location>
        <begin position="6"/>
        <end position="59"/>
    </location>
</feature>
<feature type="domain" description="WYL" evidence="2">
    <location>
        <begin position="143"/>
        <end position="206"/>
    </location>
</feature>
<name>A0A8G1UB12_9ACTN</name>
<evidence type="ECO:0000313" key="4">
    <source>
        <dbReference type="Proteomes" id="UP000267408"/>
    </source>
</evidence>
<sequence length="242" mass="24936">MNRTARLYALVEELRAAAPRPLTVARLAARFEVATRTVQRDLQALMAAGLPVRAATGRGGGWSIDPRTTLPPVRFTAQEAAALTVALAATDHGAPYAAAARTAAQKLAAVLPADAAATARDLARRIVALPAAPAPPGAAAHRAAVEHALATGTVLRLHYADAAGRSSERLVEPAGLLTAGGHWYLIAWCRARRAGRGFRLDRITGADPTPEPAGPHDLAALLRGSAAAGARPPAALGALDEH</sequence>
<dbReference type="InterPro" id="IPR036388">
    <property type="entry name" value="WH-like_DNA-bd_sf"/>
</dbReference>
<dbReference type="OrthoDB" id="3171994at2"/>
<protein>
    <submittedName>
        <fullName evidence="3">Proteasome accessory factor B</fullName>
    </submittedName>
</protein>
<accession>A0A8G1UB12</accession>
<dbReference type="PANTHER" id="PTHR34580">
    <property type="match status" value="1"/>
</dbReference>